<feature type="transmembrane region" description="Helical" evidence="1">
    <location>
        <begin position="43"/>
        <end position="63"/>
    </location>
</feature>
<feature type="transmembrane region" description="Helical" evidence="1">
    <location>
        <begin position="83"/>
        <end position="101"/>
    </location>
</feature>
<reference evidence="2 3" key="1">
    <citation type="submission" date="2021-07" db="EMBL/GenBank/DDBJ databases">
        <title>Paenibacillus radiodurans sp. nov., isolated from the southeastern edge of Tengger Desert.</title>
        <authorList>
            <person name="Zhang G."/>
        </authorList>
    </citation>
    <scope>NUCLEOTIDE SEQUENCE [LARGE SCALE GENOMIC DNA]</scope>
    <source>
        <strain evidence="2 3">CCM 7311</strain>
    </source>
</reference>
<keyword evidence="3" id="KW-1185">Reference proteome</keyword>
<dbReference type="EMBL" id="JAHZIK010000231">
    <property type="protein sequence ID" value="MBW7454659.1"/>
    <property type="molecule type" value="Genomic_DNA"/>
</dbReference>
<keyword evidence="1" id="KW-1133">Transmembrane helix</keyword>
<gene>
    <name evidence="2" type="ORF">K0U00_11520</name>
</gene>
<protein>
    <submittedName>
        <fullName evidence="2">Uncharacterized protein</fullName>
    </submittedName>
</protein>
<organism evidence="2 3">
    <name type="scientific">Paenibacillus sepulcri</name>
    <dbReference type="NCBI Taxonomy" id="359917"/>
    <lineage>
        <taxon>Bacteria</taxon>
        <taxon>Bacillati</taxon>
        <taxon>Bacillota</taxon>
        <taxon>Bacilli</taxon>
        <taxon>Bacillales</taxon>
        <taxon>Paenibacillaceae</taxon>
        <taxon>Paenibacillus</taxon>
    </lineage>
</organism>
<feature type="transmembrane region" description="Helical" evidence="1">
    <location>
        <begin position="12"/>
        <end position="31"/>
    </location>
</feature>
<name>A0ABS7C1A1_9BACL</name>
<evidence type="ECO:0000256" key="1">
    <source>
        <dbReference type="SAM" id="Phobius"/>
    </source>
</evidence>
<dbReference type="RefSeq" id="WP_210046072.1">
    <property type="nucleotide sequence ID" value="NZ_JBHLVU010000028.1"/>
</dbReference>
<keyword evidence="1" id="KW-0812">Transmembrane</keyword>
<dbReference type="Proteomes" id="UP001519887">
    <property type="component" value="Unassembled WGS sequence"/>
</dbReference>
<sequence>MSLLIDWTLFLLYAFSTISASFILISQIPYFKERIKSGIVSAFLLAMLFFLSAYTLSMGITLWISLSELLGFISLKLEKIQRLAWLTAQSAAALGLFLLSIQTYKKRYDAFVHFKKKPKSKG</sequence>
<keyword evidence="1" id="KW-0472">Membrane</keyword>
<comment type="caution">
    <text evidence="2">The sequence shown here is derived from an EMBL/GenBank/DDBJ whole genome shotgun (WGS) entry which is preliminary data.</text>
</comment>
<evidence type="ECO:0000313" key="2">
    <source>
        <dbReference type="EMBL" id="MBW7454659.1"/>
    </source>
</evidence>
<evidence type="ECO:0000313" key="3">
    <source>
        <dbReference type="Proteomes" id="UP001519887"/>
    </source>
</evidence>
<proteinExistence type="predicted"/>
<accession>A0ABS7C1A1</accession>